<proteinExistence type="predicted"/>
<gene>
    <name evidence="2" type="ORF">DEHALATV1_0070</name>
</gene>
<evidence type="ECO:0000256" key="1">
    <source>
        <dbReference type="SAM" id="MobiDB-lite"/>
    </source>
</evidence>
<dbReference type="Proteomes" id="UP000218257">
    <property type="component" value="Chromosome"/>
</dbReference>
<evidence type="ECO:0000313" key="3">
    <source>
        <dbReference type="Proteomes" id="UP000218257"/>
    </source>
</evidence>
<evidence type="ECO:0000313" key="2">
    <source>
        <dbReference type="EMBL" id="BAZ96698.1"/>
    </source>
</evidence>
<dbReference type="EMBL" id="AP017649">
    <property type="protein sequence ID" value="BAZ96698.1"/>
    <property type="molecule type" value="Genomic_DNA"/>
</dbReference>
<feature type="region of interest" description="Disordered" evidence="1">
    <location>
        <begin position="119"/>
        <end position="138"/>
    </location>
</feature>
<protein>
    <submittedName>
        <fullName evidence="2">Uncharacterized protein</fullName>
    </submittedName>
</protein>
<organism evidence="2 3">
    <name type="scientific">Dehalococcoides mccartyi</name>
    <dbReference type="NCBI Taxonomy" id="61435"/>
    <lineage>
        <taxon>Bacteria</taxon>
        <taxon>Bacillati</taxon>
        <taxon>Chloroflexota</taxon>
        <taxon>Dehalococcoidia</taxon>
        <taxon>Dehalococcoidales</taxon>
        <taxon>Dehalococcoidaceae</taxon>
        <taxon>Dehalococcoides</taxon>
    </lineage>
</organism>
<dbReference type="RefSeq" id="WP_096476552.1">
    <property type="nucleotide sequence ID" value="NZ_AP017649.1"/>
</dbReference>
<accession>A0AB33HR07</accession>
<name>A0AB33HR07_9CHLR</name>
<reference evidence="2 3" key="1">
    <citation type="journal article" date="2017" name="Sci. Rep.">
        <title>Isolation and genomic characterization of a Dehalococcoides strain suggests genomic rearrangement during culture.</title>
        <authorList>
            <person name="Yohda M."/>
            <person name="Ikegami K."/>
            <person name="Aita Y."/>
            <person name="Kitajima M."/>
            <person name="Takechi A."/>
            <person name="Iwamoto M."/>
            <person name="Fukuda T."/>
            <person name="Tamura N."/>
            <person name="Shibasaki J."/>
            <person name="Koike S."/>
            <person name="Komatsu D."/>
            <person name="Miyagi S."/>
            <person name="Nishimura M."/>
            <person name="Uchino Y."/>
            <person name="Shiroma A."/>
            <person name="Shimoji M."/>
            <person name="Tamotsu H."/>
            <person name="Ashimine N."/>
            <person name="Shinzato M."/>
            <person name="Ohki S."/>
            <person name="Nakano K."/>
            <person name="Teruya K."/>
            <person name="Satou K."/>
            <person name="Hirano T."/>
            <person name="Yagi O."/>
        </authorList>
    </citation>
    <scope>NUCLEOTIDE SEQUENCE [LARGE SCALE GENOMIC DNA]</scope>
    <source>
        <strain evidence="2 3">UCH-ATV1</strain>
    </source>
</reference>
<dbReference type="AlphaFoldDB" id="A0AB33HR07"/>
<feature type="compositionally biased region" description="Low complexity" evidence="1">
    <location>
        <begin position="120"/>
        <end position="138"/>
    </location>
</feature>
<sequence>MAEELNDNIEEFGIAGTDSPPKTGLTLDKLEGMLQNVNTPSIAGDLVNPGDDLAKLMMRTTFKDERQKNAACQYLALCQEFENDDGIEALRTWLAANVSVGGRSRDQLVEIGIGQHFKWKGNNQNGQKGGPPKDLNQW</sequence>